<dbReference type="AlphaFoldDB" id="A0A6B3NJI3"/>
<reference evidence="3" key="1">
    <citation type="submission" date="2019-11" db="EMBL/GenBank/DDBJ databases">
        <title>Genomic insights into an expanded diversity of filamentous marine cyanobacteria reveals the extraordinary biosynthetic potential of Moorea and Okeania.</title>
        <authorList>
            <person name="Ferreira Leao T."/>
            <person name="Wang M."/>
            <person name="Moss N."/>
            <person name="Da Silva R."/>
            <person name="Sanders J."/>
            <person name="Nurk S."/>
            <person name="Gurevich A."/>
            <person name="Humphrey G."/>
            <person name="Reher R."/>
            <person name="Zhu Q."/>
            <person name="Belda-Ferre P."/>
            <person name="Glukhov E."/>
            <person name="Rex R."/>
            <person name="Dorrestein P.C."/>
            <person name="Knight R."/>
            <person name="Pevzner P."/>
            <person name="Gerwick W.H."/>
            <person name="Gerwick L."/>
        </authorList>
    </citation>
    <scope>NUCLEOTIDE SEQUENCE</scope>
    <source>
        <strain evidence="3">SIO1C4</strain>
    </source>
</reference>
<comment type="caution">
    <text evidence="3">The sequence shown here is derived from an EMBL/GenBank/DDBJ whole genome shotgun (WGS) entry which is preliminary data.</text>
</comment>
<feature type="non-terminal residue" evidence="3">
    <location>
        <position position="123"/>
    </location>
</feature>
<dbReference type="Gene3D" id="2.60.40.1730">
    <property type="entry name" value="tricorn interacting facor f3 domain"/>
    <property type="match status" value="1"/>
</dbReference>
<sequence>MLNSYFDSENNGHKPFELPGARPHYNPDRPGQVEHIFLDLALDLANQSFGGTCTIAITPIRNGIRQLSLDAVNLNIASVEVDKIVQPFDYDGEKLYVQLLKPTEAGKEIKIAIAYSVEKPQRG</sequence>
<organism evidence="3">
    <name type="scientific">Symploca sp. SIO1C4</name>
    <dbReference type="NCBI Taxonomy" id="2607765"/>
    <lineage>
        <taxon>Bacteria</taxon>
        <taxon>Bacillati</taxon>
        <taxon>Cyanobacteriota</taxon>
        <taxon>Cyanophyceae</taxon>
        <taxon>Coleofasciculales</taxon>
        <taxon>Coleofasciculaceae</taxon>
        <taxon>Symploca</taxon>
    </lineage>
</organism>
<dbReference type="InterPro" id="IPR045357">
    <property type="entry name" value="Aminopeptidase_N-like_N"/>
</dbReference>
<name>A0A6B3NJI3_9CYAN</name>
<dbReference type="InterPro" id="IPR042097">
    <property type="entry name" value="Aminopeptidase_N-like_N_sf"/>
</dbReference>
<protein>
    <submittedName>
        <fullName evidence="3">M1 family metallopeptidase</fullName>
    </submittedName>
</protein>
<evidence type="ECO:0000256" key="1">
    <source>
        <dbReference type="SAM" id="MobiDB-lite"/>
    </source>
</evidence>
<dbReference type="EMBL" id="JAAHFQ010000938">
    <property type="protein sequence ID" value="NER31787.1"/>
    <property type="molecule type" value="Genomic_DNA"/>
</dbReference>
<proteinExistence type="predicted"/>
<accession>A0A6B3NJI3</accession>
<feature type="region of interest" description="Disordered" evidence="1">
    <location>
        <begin position="1"/>
        <end position="29"/>
    </location>
</feature>
<dbReference type="Pfam" id="PF17900">
    <property type="entry name" value="Peptidase_M1_N"/>
    <property type="match status" value="1"/>
</dbReference>
<evidence type="ECO:0000313" key="3">
    <source>
        <dbReference type="EMBL" id="NER31787.1"/>
    </source>
</evidence>
<gene>
    <name evidence="3" type="ORF">F6J89_30305</name>
</gene>
<feature type="domain" description="Aminopeptidase N-like N-terminal" evidence="2">
    <location>
        <begin position="24"/>
        <end position="117"/>
    </location>
</feature>
<dbReference type="SUPFAM" id="SSF63737">
    <property type="entry name" value="Leukotriene A4 hydrolase N-terminal domain"/>
    <property type="match status" value="1"/>
</dbReference>
<evidence type="ECO:0000259" key="2">
    <source>
        <dbReference type="Pfam" id="PF17900"/>
    </source>
</evidence>